<dbReference type="EC" id="3.1.1.61" evidence="2"/>
<dbReference type="GO" id="GO:0006935">
    <property type="term" value="P:chemotaxis"/>
    <property type="evidence" value="ECO:0007669"/>
    <property type="project" value="UniProtKB-UniRule"/>
</dbReference>
<gene>
    <name evidence="6" type="ORF">CEG18_26625</name>
</gene>
<comment type="caution">
    <text evidence="6">The sequence shown here is derived from an EMBL/GenBank/DDBJ whole genome shotgun (WGS) entry which is preliminary data.</text>
</comment>
<dbReference type="GO" id="GO:0008984">
    <property type="term" value="F:protein-glutamate methylesterase activity"/>
    <property type="evidence" value="ECO:0007669"/>
    <property type="project" value="UniProtKB-EC"/>
</dbReference>
<dbReference type="GO" id="GO:0000156">
    <property type="term" value="F:phosphorelay response regulator activity"/>
    <property type="evidence" value="ECO:0007669"/>
    <property type="project" value="InterPro"/>
</dbReference>
<dbReference type="STRING" id="46680.GCA_000807755_00754"/>
<feature type="active site" evidence="4">
    <location>
        <position position="15"/>
    </location>
</feature>
<accession>A0A2D0ABX8</accession>
<keyword evidence="1 4" id="KW-0378">Hydrolase</keyword>
<dbReference type="RefSeq" id="WP_088421465.1">
    <property type="nucleotide sequence ID" value="NZ_NJBA01000012.1"/>
</dbReference>
<evidence type="ECO:0000313" key="6">
    <source>
        <dbReference type="EMBL" id="OWP47740.1"/>
    </source>
</evidence>
<feature type="active site" evidence="4">
    <location>
        <position position="135"/>
    </location>
</feature>
<dbReference type="InterPro" id="IPR035909">
    <property type="entry name" value="CheB_C"/>
</dbReference>
<evidence type="ECO:0000256" key="2">
    <source>
        <dbReference type="ARBA" id="ARBA00039140"/>
    </source>
</evidence>
<name>A0A2D0ABX8_PSENT</name>
<dbReference type="PROSITE" id="PS50122">
    <property type="entry name" value="CHEB"/>
    <property type="match status" value="1"/>
</dbReference>
<evidence type="ECO:0000313" key="7">
    <source>
        <dbReference type="Proteomes" id="UP000198145"/>
    </source>
</evidence>
<dbReference type="GO" id="GO:0005737">
    <property type="term" value="C:cytoplasm"/>
    <property type="evidence" value="ECO:0007669"/>
    <property type="project" value="InterPro"/>
</dbReference>
<reference evidence="6 7" key="1">
    <citation type="submission" date="2017-06" db="EMBL/GenBank/DDBJ databases">
        <title>Draft genome of Pseudomonas nitroreducens DF05.</title>
        <authorList>
            <person name="Iyer R."/>
        </authorList>
    </citation>
    <scope>NUCLEOTIDE SEQUENCE [LARGE SCALE GENOMIC DNA]</scope>
    <source>
        <strain evidence="6 7">DF05</strain>
    </source>
</reference>
<proteinExistence type="predicted"/>
<sequence>MKAQRRVQAVVIGASAGGVDALFRLFDGLPAGFALPMVAVLHLPEDHESQLVDLFARRLDIPVQEACDKAPVEPGTLYFAAAGYHLSIERDHTFALSREARRNYSRPSIDILFDSAADAYRETLAGILLTGANHDGAQGLAHIHREGGLTIVQDPAEAEVTTMPEAAIALHAPDHILSLRSIHALLSRLGSHSDSNNAE</sequence>
<protein>
    <recommendedName>
        <fullName evidence="2">protein-glutamate methylesterase</fullName>
        <ecNumber evidence="2">3.1.1.61</ecNumber>
    </recommendedName>
</protein>
<dbReference type="Proteomes" id="UP000198145">
    <property type="component" value="Unassembled WGS sequence"/>
</dbReference>
<evidence type="ECO:0000256" key="3">
    <source>
        <dbReference type="ARBA" id="ARBA00048267"/>
    </source>
</evidence>
<dbReference type="Pfam" id="PF01339">
    <property type="entry name" value="CheB_methylest"/>
    <property type="match status" value="1"/>
</dbReference>
<comment type="catalytic activity">
    <reaction evidence="3">
        <text>[protein]-L-glutamate 5-O-methyl ester + H2O = L-glutamyl-[protein] + methanol + H(+)</text>
        <dbReference type="Rhea" id="RHEA:23236"/>
        <dbReference type="Rhea" id="RHEA-COMP:10208"/>
        <dbReference type="Rhea" id="RHEA-COMP:10311"/>
        <dbReference type="ChEBI" id="CHEBI:15377"/>
        <dbReference type="ChEBI" id="CHEBI:15378"/>
        <dbReference type="ChEBI" id="CHEBI:17790"/>
        <dbReference type="ChEBI" id="CHEBI:29973"/>
        <dbReference type="ChEBI" id="CHEBI:82795"/>
        <dbReference type="EC" id="3.1.1.61"/>
    </reaction>
</comment>
<evidence type="ECO:0000256" key="4">
    <source>
        <dbReference type="PROSITE-ProRule" id="PRU00050"/>
    </source>
</evidence>
<dbReference type="eggNOG" id="COG2201">
    <property type="taxonomic scope" value="Bacteria"/>
</dbReference>
<dbReference type="EMBL" id="NJBA01000012">
    <property type="protein sequence ID" value="OWP47740.1"/>
    <property type="molecule type" value="Genomic_DNA"/>
</dbReference>
<dbReference type="AlphaFoldDB" id="A0A2D0ABX8"/>
<dbReference type="Gene3D" id="3.40.50.180">
    <property type="entry name" value="Methylesterase CheB, C-terminal domain"/>
    <property type="match status" value="1"/>
</dbReference>
<organism evidence="6 7">
    <name type="scientific">Pseudomonas nitroreducens</name>
    <dbReference type="NCBI Taxonomy" id="46680"/>
    <lineage>
        <taxon>Bacteria</taxon>
        <taxon>Pseudomonadati</taxon>
        <taxon>Pseudomonadota</taxon>
        <taxon>Gammaproteobacteria</taxon>
        <taxon>Pseudomonadales</taxon>
        <taxon>Pseudomonadaceae</taxon>
        <taxon>Pseudomonas</taxon>
    </lineage>
</organism>
<keyword evidence="4" id="KW-0145">Chemotaxis</keyword>
<dbReference type="SUPFAM" id="SSF52738">
    <property type="entry name" value="Methylesterase CheB, C-terminal domain"/>
    <property type="match status" value="1"/>
</dbReference>
<evidence type="ECO:0000259" key="5">
    <source>
        <dbReference type="PROSITE" id="PS50122"/>
    </source>
</evidence>
<feature type="domain" description="CheB-type methylesterase" evidence="5">
    <location>
        <begin position="8"/>
        <end position="186"/>
    </location>
</feature>
<evidence type="ECO:0000256" key="1">
    <source>
        <dbReference type="ARBA" id="ARBA00022801"/>
    </source>
</evidence>
<dbReference type="InterPro" id="IPR000673">
    <property type="entry name" value="Sig_transdc_resp-reg_Me-estase"/>
</dbReference>
<dbReference type="PANTHER" id="PTHR42872:SF6">
    <property type="entry name" value="PROTEIN-GLUTAMATE METHYLESTERASE_PROTEIN-GLUTAMINE GLUTAMINASE"/>
    <property type="match status" value="1"/>
</dbReference>
<dbReference type="CDD" id="cd16433">
    <property type="entry name" value="CheB"/>
    <property type="match status" value="1"/>
</dbReference>
<feature type="active site" evidence="4">
    <location>
        <position position="42"/>
    </location>
</feature>
<dbReference type="PANTHER" id="PTHR42872">
    <property type="entry name" value="PROTEIN-GLUTAMATE METHYLESTERASE/PROTEIN-GLUTAMINE GLUTAMINASE"/>
    <property type="match status" value="1"/>
</dbReference>